<reference evidence="3 4" key="1">
    <citation type="submission" date="2015-11" db="EMBL/GenBank/DDBJ databases">
        <title>Draft WGS of Vibrio toranzoniae.</title>
        <authorList>
            <person name="Lasa A."/>
            <person name="Romalde J.L."/>
        </authorList>
    </citation>
    <scope>NUCLEOTIDE SEQUENCE [LARGE SCALE GENOMIC DNA]</scope>
    <source>
        <strain evidence="3 4">Vb 10.8</strain>
    </source>
</reference>
<dbReference type="AlphaFoldDB" id="A0A109DBX0"/>
<sequence length="69" mass="7805">MDNEVIAFLNPLIIALITGGVSSLGAIAALKTDINWIKRVQQDQEQRIRKLEIPNERTQVQRPPTKRPT</sequence>
<evidence type="ECO:0000256" key="2">
    <source>
        <dbReference type="SAM" id="Phobius"/>
    </source>
</evidence>
<comment type="caution">
    <text evidence="3">The sequence shown here is derived from an EMBL/GenBank/DDBJ whole genome shotgun (WGS) entry which is preliminary data.</text>
</comment>
<organism evidence="3 4">
    <name type="scientific">Vibrio toranzoniae</name>
    <dbReference type="NCBI Taxonomy" id="1194427"/>
    <lineage>
        <taxon>Bacteria</taxon>
        <taxon>Pseudomonadati</taxon>
        <taxon>Pseudomonadota</taxon>
        <taxon>Gammaproteobacteria</taxon>
        <taxon>Vibrionales</taxon>
        <taxon>Vibrionaceae</taxon>
        <taxon>Vibrio</taxon>
    </lineage>
</organism>
<dbReference type="GeneID" id="300181168"/>
<name>A0A109DBX0_9VIBR</name>
<feature type="region of interest" description="Disordered" evidence="1">
    <location>
        <begin position="48"/>
        <end position="69"/>
    </location>
</feature>
<evidence type="ECO:0000313" key="3">
    <source>
        <dbReference type="EMBL" id="KWU02636.1"/>
    </source>
</evidence>
<keyword evidence="4" id="KW-1185">Reference proteome</keyword>
<proteinExistence type="predicted"/>
<evidence type="ECO:0000256" key="1">
    <source>
        <dbReference type="SAM" id="MobiDB-lite"/>
    </source>
</evidence>
<dbReference type="OrthoDB" id="5905024at2"/>
<keyword evidence="2" id="KW-0812">Transmembrane</keyword>
<dbReference type="RefSeq" id="WP_060466751.1">
    <property type="nucleotide sequence ID" value="NZ_AP025515.1"/>
</dbReference>
<evidence type="ECO:0000313" key="4">
    <source>
        <dbReference type="Proteomes" id="UP000057389"/>
    </source>
</evidence>
<keyword evidence="2" id="KW-1133">Transmembrane helix</keyword>
<gene>
    <name evidence="3" type="ORF">APQ14_18150</name>
</gene>
<feature type="transmembrane region" description="Helical" evidence="2">
    <location>
        <begin position="6"/>
        <end position="30"/>
    </location>
</feature>
<protein>
    <submittedName>
        <fullName evidence="3">Uncharacterized protein</fullName>
    </submittedName>
</protein>
<keyword evidence="2" id="KW-0472">Membrane</keyword>
<accession>A0A109DBX0</accession>
<dbReference type="EMBL" id="LMXU01000001">
    <property type="protein sequence ID" value="KWU02636.1"/>
    <property type="molecule type" value="Genomic_DNA"/>
</dbReference>
<dbReference type="Proteomes" id="UP000057389">
    <property type="component" value="Unassembled WGS sequence"/>
</dbReference>